<dbReference type="SUPFAM" id="SSF53850">
    <property type="entry name" value="Periplasmic binding protein-like II"/>
    <property type="match status" value="1"/>
</dbReference>
<evidence type="ECO:0000256" key="1">
    <source>
        <dbReference type="ARBA" id="ARBA00005695"/>
    </source>
</evidence>
<dbReference type="Gene3D" id="3.40.190.10">
    <property type="entry name" value="Periplasmic binding protein-like II"/>
    <property type="match status" value="1"/>
</dbReference>
<evidence type="ECO:0000256" key="2">
    <source>
        <dbReference type="ARBA" id="ARBA00022729"/>
    </source>
</evidence>
<keyword evidence="2 3" id="KW-0732">Signal</keyword>
<sequence>MLRSAGRLALPALVLATLSVCVAHAGGTLVYCSEGSPEGFDPAQFTTGTTFHASSATIYNRLVDYAPGSTRLIPSLATRWQVSQDGLTYTFTLRPGVKYQTIPGFAPSRDFNADDVLFTFNRLLDKNLPFRKAYPTEFPYVADAGLDKNLDKVEKVDDLTVRFVLKKPDSAFLPNLATDFASILSAEYAAQLLKQGRPQDINLKPVGTGPFVLKSYQKDATIRYARHPGYWRANHVQIDNLVFAITPDSAVRAQRLKAGECQLADSLKPDDIAELKKVPQVQLISRPGMTLGFLAYNTQKKYLDQANVRRALDMAIDKPAILASIYQGSGIAASNPIPPGQWGYKGLKSTPYNPAEAQKLLHAAGVPQGYEVALWAMPVQRPYNPNARRMAEMIQSDWAKVGIKAKIVSYEWGEYNKRIKKGEHDAALLGWSADNGDPDNWLGTLLSCDAIGGSNSARWCNKDYDALVTQARGLPSMQARSNLYARAQLVFGRELPFSPIAYTVVYKAARKNVQGVVISPLNTSFEDISVR</sequence>
<dbReference type="CDD" id="cd08493">
    <property type="entry name" value="PBP2_DppA_like"/>
    <property type="match status" value="1"/>
</dbReference>
<evidence type="ECO:0000313" key="5">
    <source>
        <dbReference type="EMBL" id="MDN0074997.1"/>
    </source>
</evidence>
<evidence type="ECO:0000259" key="4">
    <source>
        <dbReference type="Pfam" id="PF00496"/>
    </source>
</evidence>
<comment type="caution">
    <text evidence="5">The sequence shown here is derived from an EMBL/GenBank/DDBJ whole genome shotgun (WGS) entry which is preliminary data.</text>
</comment>
<comment type="similarity">
    <text evidence="1">Belongs to the bacterial solute-binding protein 5 family.</text>
</comment>
<dbReference type="PIRSF" id="PIRSF002741">
    <property type="entry name" value="MppA"/>
    <property type="match status" value="1"/>
</dbReference>
<feature type="signal peptide" evidence="3">
    <location>
        <begin position="1"/>
        <end position="25"/>
    </location>
</feature>
<dbReference type="PANTHER" id="PTHR30290">
    <property type="entry name" value="PERIPLASMIC BINDING COMPONENT OF ABC TRANSPORTER"/>
    <property type="match status" value="1"/>
</dbReference>
<evidence type="ECO:0000313" key="6">
    <source>
        <dbReference type="Proteomes" id="UP001168540"/>
    </source>
</evidence>
<dbReference type="InterPro" id="IPR000914">
    <property type="entry name" value="SBP_5_dom"/>
</dbReference>
<dbReference type="InterPro" id="IPR039424">
    <property type="entry name" value="SBP_5"/>
</dbReference>
<protein>
    <submittedName>
        <fullName evidence="5">ABC transporter substrate-binding protein</fullName>
    </submittedName>
</protein>
<dbReference type="Proteomes" id="UP001168540">
    <property type="component" value="Unassembled WGS sequence"/>
</dbReference>
<name>A0ABT7XMI7_9NEIS</name>
<dbReference type="Gene3D" id="3.10.105.10">
    <property type="entry name" value="Dipeptide-binding Protein, Domain 3"/>
    <property type="match status" value="1"/>
</dbReference>
<reference evidence="5" key="1">
    <citation type="submission" date="2023-06" db="EMBL/GenBank/DDBJ databases">
        <authorList>
            <person name="Zhang S."/>
        </authorList>
    </citation>
    <scope>NUCLEOTIDE SEQUENCE</scope>
    <source>
        <strain evidence="5">SG2303</strain>
    </source>
</reference>
<proteinExistence type="inferred from homology"/>
<organism evidence="5 6">
    <name type="scientific">Crenobacter oryzisoli</name>
    <dbReference type="NCBI Taxonomy" id="3056844"/>
    <lineage>
        <taxon>Bacteria</taxon>
        <taxon>Pseudomonadati</taxon>
        <taxon>Pseudomonadota</taxon>
        <taxon>Betaproteobacteria</taxon>
        <taxon>Neisseriales</taxon>
        <taxon>Neisseriaceae</taxon>
        <taxon>Crenobacter</taxon>
    </lineage>
</organism>
<dbReference type="RefSeq" id="WP_289829586.1">
    <property type="nucleotide sequence ID" value="NZ_JAUEDK010000012.1"/>
</dbReference>
<feature type="domain" description="Solute-binding protein family 5" evidence="4">
    <location>
        <begin position="72"/>
        <end position="451"/>
    </location>
</feature>
<evidence type="ECO:0000256" key="3">
    <source>
        <dbReference type="SAM" id="SignalP"/>
    </source>
</evidence>
<dbReference type="Pfam" id="PF00496">
    <property type="entry name" value="SBP_bac_5"/>
    <property type="match status" value="1"/>
</dbReference>
<dbReference type="Gene3D" id="3.90.76.10">
    <property type="entry name" value="Dipeptide-binding Protein, Domain 1"/>
    <property type="match status" value="1"/>
</dbReference>
<gene>
    <name evidence="5" type="ORF">QU481_08820</name>
</gene>
<keyword evidence="6" id="KW-1185">Reference proteome</keyword>
<dbReference type="InterPro" id="IPR030678">
    <property type="entry name" value="Peptide/Ni-bd"/>
</dbReference>
<dbReference type="EMBL" id="JAUEDK010000012">
    <property type="protein sequence ID" value="MDN0074997.1"/>
    <property type="molecule type" value="Genomic_DNA"/>
</dbReference>
<feature type="chain" id="PRO_5047217382" evidence="3">
    <location>
        <begin position="26"/>
        <end position="531"/>
    </location>
</feature>
<dbReference type="PANTHER" id="PTHR30290:SF38">
    <property type="entry name" value="D,D-DIPEPTIDE-BINDING PERIPLASMIC PROTEIN DDPA-RELATED"/>
    <property type="match status" value="1"/>
</dbReference>
<accession>A0ABT7XMI7</accession>